<evidence type="ECO:0000313" key="2">
    <source>
        <dbReference type="Proteomes" id="UP000735302"/>
    </source>
</evidence>
<reference evidence="1 2" key="1">
    <citation type="journal article" date="2021" name="Elife">
        <title>Chloroplast acquisition without the gene transfer in kleptoplastic sea slugs, Plakobranchus ocellatus.</title>
        <authorList>
            <person name="Maeda T."/>
            <person name="Takahashi S."/>
            <person name="Yoshida T."/>
            <person name="Shimamura S."/>
            <person name="Takaki Y."/>
            <person name="Nagai Y."/>
            <person name="Toyoda A."/>
            <person name="Suzuki Y."/>
            <person name="Arimoto A."/>
            <person name="Ishii H."/>
            <person name="Satoh N."/>
            <person name="Nishiyama T."/>
            <person name="Hasebe M."/>
            <person name="Maruyama T."/>
            <person name="Minagawa J."/>
            <person name="Obokata J."/>
            <person name="Shigenobu S."/>
        </authorList>
    </citation>
    <scope>NUCLEOTIDE SEQUENCE [LARGE SCALE GENOMIC DNA]</scope>
</reference>
<dbReference type="Proteomes" id="UP000735302">
    <property type="component" value="Unassembled WGS sequence"/>
</dbReference>
<accession>A0AAV4AZZ1</accession>
<dbReference type="EMBL" id="BLXT01004326">
    <property type="protein sequence ID" value="GFO11669.1"/>
    <property type="molecule type" value="Genomic_DNA"/>
</dbReference>
<proteinExistence type="predicted"/>
<name>A0AAV4AZZ1_9GAST</name>
<gene>
    <name evidence="1" type="ORF">PoB_003817400</name>
</gene>
<protein>
    <submittedName>
        <fullName evidence="1">Uncharacterized protein</fullName>
    </submittedName>
</protein>
<dbReference type="AlphaFoldDB" id="A0AAV4AZZ1"/>
<organism evidence="1 2">
    <name type="scientific">Plakobranchus ocellatus</name>
    <dbReference type="NCBI Taxonomy" id="259542"/>
    <lineage>
        <taxon>Eukaryota</taxon>
        <taxon>Metazoa</taxon>
        <taxon>Spiralia</taxon>
        <taxon>Lophotrochozoa</taxon>
        <taxon>Mollusca</taxon>
        <taxon>Gastropoda</taxon>
        <taxon>Heterobranchia</taxon>
        <taxon>Euthyneura</taxon>
        <taxon>Panpulmonata</taxon>
        <taxon>Sacoglossa</taxon>
        <taxon>Placobranchoidea</taxon>
        <taxon>Plakobranchidae</taxon>
        <taxon>Plakobranchus</taxon>
    </lineage>
</organism>
<sequence length="109" mass="11946">MINQRASSSQLSERQNLFSPALKIVQTGLIQDLFCSNLACQDFISLDAKLPLNARYSADLGKEGDSALSRVVSMAPAVEKGRLAIFKCSQRTMLTSLRPDVQILFRVAA</sequence>
<evidence type="ECO:0000313" key="1">
    <source>
        <dbReference type="EMBL" id="GFO11669.1"/>
    </source>
</evidence>
<comment type="caution">
    <text evidence="1">The sequence shown here is derived from an EMBL/GenBank/DDBJ whole genome shotgun (WGS) entry which is preliminary data.</text>
</comment>
<keyword evidence="2" id="KW-1185">Reference proteome</keyword>